<name>R7ZP39_9BACT</name>
<evidence type="ECO:0000313" key="3">
    <source>
        <dbReference type="Proteomes" id="UP000013909"/>
    </source>
</evidence>
<dbReference type="AlphaFoldDB" id="R7ZP39"/>
<keyword evidence="1" id="KW-0812">Transmembrane</keyword>
<accession>R7ZP39</accession>
<reference evidence="2 3" key="1">
    <citation type="submission" date="2013-02" db="EMBL/GenBank/DDBJ databases">
        <title>A novel strain isolated from Lonar lake, Maharashtra, India.</title>
        <authorList>
            <person name="Singh A."/>
        </authorList>
    </citation>
    <scope>NUCLEOTIDE SEQUENCE [LARGE SCALE GENOMIC DNA]</scope>
    <source>
        <strain evidence="2 3">AK24</strain>
    </source>
</reference>
<sequence length="38" mass="4301">MPERKVNSRVSFDRMVIGSVKAVLFGLTIALHQYKTHA</sequence>
<dbReference type="EMBL" id="AQHR01000096">
    <property type="protein sequence ID" value="EON75789.1"/>
    <property type="molecule type" value="Genomic_DNA"/>
</dbReference>
<keyword evidence="1" id="KW-0472">Membrane</keyword>
<dbReference type="Proteomes" id="UP000013909">
    <property type="component" value="Unassembled WGS sequence"/>
</dbReference>
<evidence type="ECO:0000256" key="1">
    <source>
        <dbReference type="SAM" id="Phobius"/>
    </source>
</evidence>
<keyword evidence="1" id="KW-1133">Transmembrane helix</keyword>
<organism evidence="2 3">
    <name type="scientific">Lunatimonas lonarensis</name>
    <dbReference type="NCBI Taxonomy" id="1232681"/>
    <lineage>
        <taxon>Bacteria</taxon>
        <taxon>Pseudomonadati</taxon>
        <taxon>Bacteroidota</taxon>
        <taxon>Cytophagia</taxon>
        <taxon>Cytophagales</taxon>
        <taxon>Cyclobacteriaceae</taxon>
    </lineage>
</organism>
<keyword evidence="3" id="KW-1185">Reference proteome</keyword>
<gene>
    <name evidence="2" type="ORF">ADIS_3680</name>
</gene>
<evidence type="ECO:0000313" key="2">
    <source>
        <dbReference type="EMBL" id="EON75789.1"/>
    </source>
</evidence>
<proteinExistence type="predicted"/>
<feature type="transmembrane region" description="Helical" evidence="1">
    <location>
        <begin position="12"/>
        <end position="34"/>
    </location>
</feature>
<comment type="caution">
    <text evidence="2">The sequence shown here is derived from an EMBL/GenBank/DDBJ whole genome shotgun (WGS) entry which is preliminary data.</text>
</comment>
<protein>
    <submittedName>
        <fullName evidence="2">Uncharacterized protein</fullName>
    </submittedName>
</protein>